<dbReference type="Pfam" id="PF02687">
    <property type="entry name" value="FtsX"/>
    <property type="match status" value="2"/>
</dbReference>
<feature type="transmembrane region" description="Helical" evidence="6">
    <location>
        <begin position="385"/>
        <end position="404"/>
    </location>
</feature>
<evidence type="ECO:0000256" key="5">
    <source>
        <dbReference type="ARBA" id="ARBA00023136"/>
    </source>
</evidence>
<keyword evidence="4 6" id="KW-1133">Transmembrane helix</keyword>
<feature type="transmembrane region" description="Helical" evidence="6">
    <location>
        <begin position="340"/>
        <end position="364"/>
    </location>
</feature>
<dbReference type="EMBL" id="JAMSHT010000001">
    <property type="protein sequence ID" value="MCM8558308.1"/>
    <property type="molecule type" value="Genomic_DNA"/>
</dbReference>
<dbReference type="InterPro" id="IPR025857">
    <property type="entry name" value="MacB_PCD"/>
</dbReference>
<accession>A0A9X2J2I1</accession>
<comment type="caution">
    <text evidence="9">The sequence shown here is derived from an EMBL/GenBank/DDBJ whole genome shotgun (WGS) entry which is preliminary data.</text>
</comment>
<feature type="transmembrane region" description="Helical" evidence="6">
    <location>
        <begin position="700"/>
        <end position="724"/>
    </location>
</feature>
<feature type="transmembrane region" description="Helical" evidence="6">
    <location>
        <begin position="246"/>
        <end position="269"/>
    </location>
</feature>
<feature type="domain" description="MacB-like periplasmic core" evidence="8">
    <location>
        <begin position="24"/>
        <end position="215"/>
    </location>
</feature>
<protein>
    <submittedName>
        <fullName evidence="9">FtsX-like permease family protein</fullName>
    </submittedName>
</protein>
<feature type="domain" description="ABC3 transporter permease C-terminal" evidence="7">
    <location>
        <begin position="249"/>
        <end position="358"/>
    </location>
</feature>
<evidence type="ECO:0000259" key="7">
    <source>
        <dbReference type="Pfam" id="PF02687"/>
    </source>
</evidence>
<dbReference type="PANTHER" id="PTHR30287">
    <property type="entry name" value="MEMBRANE COMPONENT OF PREDICTED ABC SUPERFAMILY METABOLITE UPTAKE TRANSPORTER"/>
    <property type="match status" value="1"/>
</dbReference>
<sequence length="825" mass="85824">MTGWTLAKRDLKGGLGGLGLLFACLLLAVAGLAAVLSLVSAMDRAIEGNARELLGGDIIVNQSMRPATEAELAAMEEYGEVSESIGTRAMLRYEGETALIDLRAVDDAFPLAGSIGIVGDGAAPTDGNGIAIGRDISTRLSIGVGDTVSVGRADYRITAIVDRLPGGTFLFAPPALMTLDGIDRSQLVVPGSLVDYQYRLALDDPTDPRASVDALVEKLEPIGWESGTRDGAAGGTQRFVETTGDMLLFIAIAALGIGALGIGSAMRAFAASRRATVARLKLVGATKGPLGNMLALEILIVTLAALIPGLALGALAPIIVGAAVGDQLPITPDPGPHLDALGLAAAVGLMVTLAASWRPVVTALRTPPRDMLRASDGASDPERRWSDWLVPILASLGAVILLLVSAGEPMLAAISIAALTVLAIFFAFLGWLVQRLARALRHRGGPVVRLGIAALDRPGNATKRLTVSLGLGLSILVALAAGGQSILAELDGSIPNRAPSHFIVDIPRDEGDALEELVDDFAPGADLRMVSSLRGSIVAVDGIAVEDLPEDRRSWLVRGDRGLTYATDIPQGNRITEGEWWDASYDGVPLVSIEDEAARDLGVGVGDTLTFSIAGREIQAEIASLREVDWQSFGFNFGIVFAPGTLENAPHTLMATVSPGDAGMTDGFERALGERLPMATAISVSDVLAEVRSILTALDAAIRIATLLAIGIGVVVLAGSVVATRAARARDIVLLRLVGGRPRQLVASQLIEFAILSIVAVSLAFGIGLGLAWWALDGNFELPFRPDTPQLVVMAVAAVGVAVLAAMVAVRPALSRTPAEALRIR</sequence>
<keyword evidence="3 6" id="KW-0812">Transmembrane</keyword>
<evidence type="ECO:0000256" key="1">
    <source>
        <dbReference type="ARBA" id="ARBA00004651"/>
    </source>
</evidence>
<evidence type="ECO:0000256" key="4">
    <source>
        <dbReference type="ARBA" id="ARBA00022989"/>
    </source>
</evidence>
<keyword evidence="5 6" id="KW-0472">Membrane</keyword>
<evidence type="ECO:0000259" key="8">
    <source>
        <dbReference type="Pfam" id="PF12704"/>
    </source>
</evidence>
<dbReference type="InterPro" id="IPR003838">
    <property type="entry name" value="ABC3_permease_C"/>
</dbReference>
<keyword evidence="2" id="KW-1003">Cell membrane</keyword>
<feature type="transmembrane region" description="Helical" evidence="6">
    <location>
        <begin position="465"/>
        <end position="487"/>
    </location>
</feature>
<dbReference type="Pfam" id="PF12704">
    <property type="entry name" value="MacB_PCD"/>
    <property type="match status" value="1"/>
</dbReference>
<reference evidence="9" key="1">
    <citation type="submission" date="2022-06" db="EMBL/GenBank/DDBJ databases">
        <title>Sphingomicrobium sedimins sp. nov., a marine bacterium isolated from tidal flat.</title>
        <authorList>
            <person name="Kim C.-H."/>
            <person name="Yoo Y."/>
            <person name="Kim J.-J."/>
        </authorList>
    </citation>
    <scope>NUCLEOTIDE SEQUENCE</scope>
    <source>
        <strain evidence="9">GRR-S6-50</strain>
    </source>
</reference>
<name>A0A9X2J2I1_9SPHN</name>
<evidence type="ECO:0000313" key="10">
    <source>
        <dbReference type="Proteomes" id="UP001155128"/>
    </source>
</evidence>
<dbReference type="GO" id="GO:0005886">
    <property type="term" value="C:plasma membrane"/>
    <property type="evidence" value="ECO:0007669"/>
    <property type="project" value="UniProtKB-SubCell"/>
</dbReference>
<feature type="transmembrane region" description="Helical" evidence="6">
    <location>
        <begin position="745"/>
        <end position="776"/>
    </location>
</feature>
<evidence type="ECO:0000256" key="2">
    <source>
        <dbReference type="ARBA" id="ARBA00022475"/>
    </source>
</evidence>
<dbReference type="PANTHER" id="PTHR30287:SF1">
    <property type="entry name" value="INNER MEMBRANE PROTEIN"/>
    <property type="match status" value="1"/>
</dbReference>
<feature type="domain" description="ABC3 transporter permease C-terminal" evidence="7">
    <location>
        <begin position="704"/>
        <end position="817"/>
    </location>
</feature>
<gene>
    <name evidence="9" type="ORF">NDO55_10815</name>
</gene>
<dbReference type="InterPro" id="IPR038766">
    <property type="entry name" value="Membrane_comp_ABC_pdt"/>
</dbReference>
<evidence type="ECO:0000256" key="6">
    <source>
        <dbReference type="SAM" id="Phobius"/>
    </source>
</evidence>
<dbReference type="AlphaFoldDB" id="A0A9X2J2I1"/>
<feature type="transmembrane region" description="Helical" evidence="6">
    <location>
        <begin position="410"/>
        <end position="433"/>
    </location>
</feature>
<evidence type="ECO:0000313" key="9">
    <source>
        <dbReference type="EMBL" id="MCM8558308.1"/>
    </source>
</evidence>
<keyword evidence="10" id="KW-1185">Reference proteome</keyword>
<evidence type="ECO:0000256" key="3">
    <source>
        <dbReference type="ARBA" id="ARBA00022692"/>
    </source>
</evidence>
<feature type="transmembrane region" description="Helical" evidence="6">
    <location>
        <begin position="290"/>
        <end position="320"/>
    </location>
</feature>
<dbReference type="RefSeq" id="WP_252115103.1">
    <property type="nucleotide sequence ID" value="NZ_JAMSHT010000001.1"/>
</dbReference>
<proteinExistence type="predicted"/>
<organism evidence="9 10">
    <name type="scientific">Sphingomicrobium sediminis</name>
    <dbReference type="NCBI Taxonomy" id="2950949"/>
    <lineage>
        <taxon>Bacteria</taxon>
        <taxon>Pseudomonadati</taxon>
        <taxon>Pseudomonadota</taxon>
        <taxon>Alphaproteobacteria</taxon>
        <taxon>Sphingomonadales</taxon>
        <taxon>Sphingomonadaceae</taxon>
        <taxon>Sphingomicrobium</taxon>
    </lineage>
</organism>
<comment type="subcellular location">
    <subcellularLocation>
        <location evidence="1">Cell membrane</location>
        <topology evidence="1">Multi-pass membrane protein</topology>
    </subcellularLocation>
</comment>
<dbReference type="Proteomes" id="UP001155128">
    <property type="component" value="Unassembled WGS sequence"/>
</dbReference>
<feature type="transmembrane region" description="Helical" evidence="6">
    <location>
        <begin position="788"/>
        <end position="810"/>
    </location>
</feature>